<evidence type="ECO:0000256" key="2">
    <source>
        <dbReference type="RuleBase" id="RU004324"/>
    </source>
</evidence>
<dbReference type="Pfam" id="PF13793">
    <property type="entry name" value="Pribosyltran_N"/>
    <property type="match status" value="1"/>
</dbReference>
<dbReference type="SUPFAM" id="SSF53271">
    <property type="entry name" value="PRTase-like"/>
    <property type="match status" value="2"/>
</dbReference>
<keyword evidence="6" id="KW-1185">Reference proteome</keyword>
<proteinExistence type="inferred from homology"/>
<organism evidence="5 6">
    <name type="scientific">Ramlibacter aquaticus</name>
    <dbReference type="NCBI Taxonomy" id="2780094"/>
    <lineage>
        <taxon>Bacteria</taxon>
        <taxon>Pseudomonadati</taxon>
        <taxon>Pseudomonadota</taxon>
        <taxon>Betaproteobacteria</taxon>
        <taxon>Burkholderiales</taxon>
        <taxon>Comamonadaceae</taxon>
        <taxon>Ramlibacter</taxon>
    </lineage>
</organism>
<dbReference type="PANTHER" id="PTHR10210:SF41">
    <property type="entry name" value="RIBOSE-PHOSPHATE PYROPHOSPHOKINASE 1, CHLOROPLASTIC"/>
    <property type="match status" value="1"/>
</dbReference>
<dbReference type="EC" id="2.7.6.1" evidence="5"/>
<dbReference type="RefSeq" id="WP_193779205.1">
    <property type="nucleotide sequence ID" value="NZ_JADDOJ010000008.1"/>
</dbReference>
<dbReference type="InterPro" id="IPR029099">
    <property type="entry name" value="Pribosyltran_N"/>
</dbReference>
<keyword evidence="1 2" id="KW-0545">Nucleotide biosynthesis</keyword>
<dbReference type="GO" id="GO:0004749">
    <property type="term" value="F:ribose phosphate diphosphokinase activity"/>
    <property type="evidence" value="ECO:0007669"/>
    <property type="project" value="UniProtKB-EC"/>
</dbReference>
<evidence type="ECO:0000259" key="4">
    <source>
        <dbReference type="Pfam" id="PF13793"/>
    </source>
</evidence>
<keyword evidence="5" id="KW-0808">Transferase</keyword>
<dbReference type="NCBIfam" id="NF005537">
    <property type="entry name" value="PRK07199.1"/>
    <property type="match status" value="1"/>
</dbReference>
<evidence type="ECO:0000313" key="5">
    <source>
        <dbReference type="EMBL" id="MBE7939656.1"/>
    </source>
</evidence>
<feature type="domain" description="Ribose-phosphate pyrophosphokinase N-terminal" evidence="4">
    <location>
        <begin position="14"/>
        <end position="119"/>
    </location>
</feature>
<dbReference type="EMBL" id="JADDOJ010000008">
    <property type="protein sequence ID" value="MBE7939656.1"/>
    <property type="molecule type" value="Genomic_DNA"/>
</dbReference>
<dbReference type="CDD" id="cd06223">
    <property type="entry name" value="PRTases_typeI"/>
    <property type="match status" value="1"/>
</dbReference>
<evidence type="ECO:0000256" key="1">
    <source>
        <dbReference type="ARBA" id="ARBA00022727"/>
    </source>
</evidence>
<comment type="caution">
    <text evidence="5">The sequence shown here is derived from an EMBL/GenBank/DDBJ whole genome shotgun (WGS) entry which is preliminary data.</text>
</comment>
<dbReference type="Proteomes" id="UP000715965">
    <property type="component" value="Unassembled WGS sequence"/>
</dbReference>
<sequence>MNEARGLVLGLPGSGALPAQLAQALGWACVPLFVRAFPDGESLVRIDAAVAGRCVILAGSLDRPEGKTLPLLFAADCARELGATQVGLVAPYLAYMRQDARFHPGEAISSLSYARLLSRALDFLLTVDPHLHRHTALSAIYSIPAVAVAAAPAIAQWIVREVPSPLIVGPDEESAQWVAQVAQAAGAPWAVLRKQRQGDREVLISAQGLPPAGGCTPVLVDDIVSSGATLAGAARLLRGAGHPAPVAVVVHALMDEAAGRGILEAGVSRLVSCDAVPHPSNAIALLPAIVQGLAPLLEAA</sequence>
<comment type="similarity">
    <text evidence="2">Belongs to the ribose-phosphate pyrophosphokinase family.</text>
</comment>
<protein>
    <submittedName>
        <fullName evidence="5">Ribose-phosphate diphosphokinase</fullName>
        <ecNumber evidence="5">2.7.6.1</ecNumber>
    </submittedName>
</protein>
<feature type="domain" description="Phosphoribosyltransferase" evidence="3">
    <location>
        <begin position="139"/>
        <end position="274"/>
    </location>
</feature>
<dbReference type="InterPro" id="IPR000836">
    <property type="entry name" value="PRTase_dom"/>
</dbReference>
<name>A0ABR9SBD1_9BURK</name>
<dbReference type="SMART" id="SM01400">
    <property type="entry name" value="Pribosyltran_N"/>
    <property type="match status" value="1"/>
</dbReference>
<dbReference type="NCBIfam" id="TIGR01251">
    <property type="entry name" value="ribP_PPkin"/>
    <property type="match status" value="1"/>
</dbReference>
<dbReference type="InterPro" id="IPR029057">
    <property type="entry name" value="PRTase-like"/>
</dbReference>
<evidence type="ECO:0000259" key="3">
    <source>
        <dbReference type="Pfam" id="PF00156"/>
    </source>
</evidence>
<dbReference type="InterPro" id="IPR005946">
    <property type="entry name" value="Rib-P_diPkinase"/>
</dbReference>
<accession>A0ABR9SBD1</accession>
<dbReference type="Pfam" id="PF00156">
    <property type="entry name" value="Pribosyltran"/>
    <property type="match status" value="1"/>
</dbReference>
<dbReference type="Gene3D" id="3.40.50.2020">
    <property type="match status" value="2"/>
</dbReference>
<reference evidence="5 6" key="1">
    <citation type="submission" date="2020-10" db="EMBL/GenBank/DDBJ databases">
        <title>Draft genome of Ramlibacter aquaticus LMG 30558.</title>
        <authorList>
            <person name="Props R."/>
        </authorList>
    </citation>
    <scope>NUCLEOTIDE SEQUENCE [LARGE SCALE GENOMIC DNA]</scope>
    <source>
        <strain evidence="5 6">LMG 30558</strain>
    </source>
</reference>
<dbReference type="PANTHER" id="PTHR10210">
    <property type="entry name" value="RIBOSE-PHOSPHATE DIPHOSPHOKINASE FAMILY MEMBER"/>
    <property type="match status" value="1"/>
</dbReference>
<evidence type="ECO:0000313" key="6">
    <source>
        <dbReference type="Proteomes" id="UP000715965"/>
    </source>
</evidence>
<gene>
    <name evidence="5" type="ORF">IM725_03595</name>
</gene>